<evidence type="ECO:0000313" key="2">
    <source>
        <dbReference type="Proteomes" id="UP000004382"/>
    </source>
</evidence>
<organism evidence="1 2">
    <name type="scientific">Methylorubrum extorquens DSM 13060</name>
    <dbReference type="NCBI Taxonomy" id="882800"/>
    <lineage>
        <taxon>Bacteria</taxon>
        <taxon>Pseudomonadati</taxon>
        <taxon>Pseudomonadota</taxon>
        <taxon>Alphaproteobacteria</taxon>
        <taxon>Hyphomicrobiales</taxon>
        <taxon>Methylobacteriaceae</taxon>
        <taxon>Methylorubrum</taxon>
    </lineage>
</organism>
<evidence type="ECO:0000313" key="1">
    <source>
        <dbReference type="EMBL" id="EHP91799.1"/>
    </source>
</evidence>
<dbReference type="GO" id="GO:0016740">
    <property type="term" value="F:transferase activity"/>
    <property type="evidence" value="ECO:0007669"/>
    <property type="project" value="UniProtKB-KW"/>
</dbReference>
<reference evidence="1 2" key="1">
    <citation type="submission" date="2011-09" db="EMBL/GenBank/DDBJ databases">
        <title>The draft genome of Methylobacterium extorquens DSM 13060.</title>
        <authorList>
            <consortium name="US DOE Joint Genome Institute (JGI-PGF)"/>
            <person name="Lucas S."/>
            <person name="Han J."/>
            <person name="Lapidus A."/>
            <person name="Cheng J.-F."/>
            <person name="Goodwin L."/>
            <person name="Pitluck S."/>
            <person name="Peters L."/>
            <person name="Land M.L."/>
            <person name="Hauser L."/>
            <person name="Koskimaki J."/>
            <person name="Halonen O."/>
            <person name="Pirttila A."/>
            <person name="Frank C."/>
            <person name="Woyke T.J."/>
        </authorList>
    </citation>
    <scope>NUCLEOTIDE SEQUENCE [LARGE SCALE GENOMIC DNA]</scope>
    <source>
        <strain evidence="1 2">DSM 13060</strain>
    </source>
</reference>
<proteinExistence type="predicted"/>
<feature type="non-terminal residue" evidence="1">
    <location>
        <position position="1"/>
    </location>
</feature>
<accession>H1KL16</accession>
<sequence length="47" mass="5204">YRPLMPRQLPGQIRLARLMLPLLRAGLRLRRATPSARPVAPTATADA</sequence>
<dbReference type="AlphaFoldDB" id="H1KL16"/>
<dbReference type="EMBL" id="AGJK01000092">
    <property type="protein sequence ID" value="EHP91799.1"/>
    <property type="molecule type" value="Genomic_DNA"/>
</dbReference>
<dbReference type="Proteomes" id="UP000004382">
    <property type="component" value="Unassembled WGS sequence"/>
</dbReference>
<dbReference type="PATRIC" id="fig|882800.3.peg.3285"/>
<name>H1KL16_METEX</name>
<protein>
    <submittedName>
        <fullName evidence="1">Putative glycosyl transferase</fullName>
    </submittedName>
</protein>
<comment type="caution">
    <text evidence="1">The sequence shown here is derived from an EMBL/GenBank/DDBJ whole genome shotgun (WGS) entry which is preliminary data.</text>
</comment>
<keyword evidence="1" id="KW-0808">Transferase</keyword>
<gene>
    <name evidence="1" type="ORF">MetexDRAFT_3328</name>
</gene>